<dbReference type="Proteomes" id="UP000032483">
    <property type="component" value="Unassembled WGS sequence"/>
</dbReference>
<gene>
    <name evidence="1" type="ORF">TQ39_07450</name>
</gene>
<protein>
    <submittedName>
        <fullName evidence="1">Uncharacterized protein</fullName>
    </submittedName>
</protein>
<organism evidence="1 2">
    <name type="scientific">Ruthenibacterium lactatiformans</name>
    <dbReference type="NCBI Taxonomy" id="1550024"/>
    <lineage>
        <taxon>Bacteria</taxon>
        <taxon>Bacillati</taxon>
        <taxon>Bacillota</taxon>
        <taxon>Clostridia</taxon>
        <taxon>Eubacteriales</taxon>
        <taxon>Oscillospiraceae</taxon>
        <taxon>Ruthenibacterium</taxon>
    </lineage>
</organism>
<name>A0A0D8J130_9FIRM</name>
<keyword evidence="2" id="KW-1185">Reference proteome</keyword>
<sequence>MISINKDEALYLAKLFPPKKVRDMYTGDLHIERMVRRTKNHFLCTEISAVTNALKKYRGLNVTQTEKVR</sequence>
<evidence type="ECO:0000313" key="1">
    <source>
        <dbReference type="EMBL" id="KJF40226.1"/>
    </source>
</evidence>
<dbReference type="EMBL" id="JXXK01000008">
    <property type="protein sequence ID" value="KJF40226.1"/>
    <property type="molecule type" value="Genomic_DNA"/>
</dbReference>
<comment type="caution">
    <text evidence="1">The sequence shown here is derived from an EMBL/GenBank/DDBJ whole genome shotgun (WGS) entry which is preliminary data.</text>
</comment>
<accession>A0A0D8J130</accession>
<dbReference type="AlphaFoldDB" id="A0A0D8J130"/>
<reference evidence="1" key="1">
    <citation type="submission" date="2015-02" db="EMBL/GenBank/DDBJ databases">
        <title>A novel member of the family Ruminococcaceae isolated from human feces.</title>
        <authorList>
            <person name="Shkoporov A.N."/>
            <person name="Chaplin A.V."/>
            <person name="Motuzova O.V."/>
            <person name="Kafarskaia L.I."/>
            <person name="Khokhlova E.V."/>
            <person name="Efimov B.A."/>
        </authorList>
    </citation>
    <scope>NUCLEOTIDE SEQUENCE [LARGE SCALE GENOMIC DNA]</scope>
    <source>
        <strain evidence="1">585-1</strain>
    </source>
</reference>
<evidence type="ECO:0000313" key="2">
    <source>
        <dbReference type="Proteomes" id="UP000032483"/>
    </source>
</evidence>
<proteinExistence type="predicted"/>